<sequence>MGIERYERGEFTHDGTTHDVYRRGSGPVVMVIAEVPGITPEVLAYADRVVDRGCSVVLPHLFGRVGGGSRDPRNLARTLAHVCVSKEFNLFGLRRQSPVTDWLRALGRAEHERTGGPGIGVIGMCLTGGFGLAMMADDWVLAPVLSQPSLPVGLTKRHRADLGVDDATLAQVKARAADGSCLLALRFTGDKLSPGERFHRLRHELGDRFMAVEIDSSRGNPHGNSVVAHSVVTVDLQDVPGHPTREALDRTLDFFAERLGVEAATA</sequence>
<dbReference type="Pfam" id="PF01738">
    <property type="entry name" value="DLH"/>
    <property type="match status" value="1"/>
</dbReference>
<organism evidence="2">
    <name type="scientific">freshwater metagenome</name>
    <dbReference type="NCBI Taxonomy" id="449393"/>
    <lineage>
        <taxon>unclassified sequences</taxon>
        <taxon>metagenomes</taxon>
        <taxon>ecological metagenomes</taxon>
    </lineage>
</organism>
<gene>
    <name evidence="2" type="ORF">UFOPK3564_00366</name>
</gene>
<dbReference type="InterPro" id="IPR029058">
    <property type="entry name" value="AB_hydrolase_fold"/>
</dbReference>
<protein>
    <submittedName>
        <fullName evidence="2">Unannotated protein</fullName>
    </submittedName>
</protein>
<proteinExistence type="predicted"/>
<dbReference type="EMBL" id="CAFBMK010000011">
    <property type="protein sequence ID" value="CAB4897169.1"/>
    <property type="molecule type" value="Genomic_DNA"/>
</dbReference>
<dbReference type="InterPro" id="IPR002925">
    <property type="entry name" value="Dienelactn_hydro"/>
</dbReference>
<dbReference type="GO" id="GO:0016787">
    <property type="term" value="F:hydrolase activity"/>
    <property type="evidence" value="ECO:0007669"/>
    <property type="project" value="InterPro"/>
</dbReference>
<evidence type="ECO:0000313" key="2">
    <source>
        <dbReference type="EMBL" id="CAB4897169.1"/>
    </source>
</evidence>
<name>A0A6J7G002_9ZZZZ</name>
<dbReference type="AlphaFoldDB" id="A0A6J7G002"/>
<evidence type="ECO:0000259" key="1">
    <source>
        <dbReference type="Pfam" id="PF01738"/>
    </source>
</evidence>
<feature type="domain" description="Dienelactone hydrolase" evidence="1">
    <location>
        <begin position="26"/>
        <end position="223"/>
    </location>
</feature>
<dbReference type="SUPFAM" id="SSF53474">
    <property type="entry name" value="alpha/beta-Hydrolases"/>
    <property type="match status" value="1"/>
</dbReference>
<reference evidence="2" key="1">
    <citation type="submission" date="2020-05" db="EMBL/GenBank/DDBJ databases">
        <authorList>
            <person name="Chiriac C."/>
            <person name="Salcher M."/>
            <person name="Ghai R."/>
            <person name="Kavagutti S V."/>
        </authorList>
    </citation>
    <scope>NUCLEOTIDE SEQUENCE</scope>
</reference>
<accession>A0A6J7G002</accession>
<dbReference type="Gene3D" id="3.40.50.1820">
    <property type="entry name" value="alpha/beta hydrolase"/>
    <property type="match status" value="1"/>
</dbReference>